<organism evidence="1">
    <name type="scientific">marine metagenome</name>
    <dbReference type="NCBI Taxonomy" id="408172"/>
    <lineage>
        <taxon>unclassified sequences</taxon>
        <taxon>metagenomes</taxon>
        <taxon>ecological metagenomes</taxon>
    </lineage>
</organism>
<dbReference type="Pfam" id="PF19649">
    <property type="entry name" value="DUF6152"/>
    <property type="match status" value="1"/>
</dbReference>
<protein>
    <recommendedName>
        <fullName evidence="2">OB domain-containing protein</fullName>
    </recommendedName>
</protein>
<accession>A0A382FQ27</accession>
<dbReference type="AlphaFoldDB" id="A0A382FQ27"/>
<name>A0A382FQ27_9ZZZZ</name>
<evidence type="ECO:0008006" key="2">
    <source>
        <dbReference type="Google" id="ProtNLM"/>
    </source>
</evidence>
<dbReference type="EMBL" id="UINC01051232">
    <property type="protein sequence ID" value="SVB65130.1"/>
    <property type="molecule type" value="Genomic_DNA"/>
</dbReference>
<evidence type="ECO:0000313" key="1">
    <source>
        <dbReference type="EMBL" id="SVB65130.1"/>
    </source>
</evidence>
<dbReference type="InterPro" id="IPR046150">
    <property type="entry name" value="DUF6152"/>
</dbReference>
<gene>
    <name evidence="1" type="ORF">METZ01_LOCUS217984</name>
</gene>
<proteinExistence type="predicted"/>
<reference evidence="1" key="1">
    <citation type="submission" date="2018-05" db="EMBL/GenBank/DDBJ databases">
        <authorList>
            <person name="Lanie J.A."/>
            <person name="Ng W.-L."/>
            <person name="Kazmierczak K.M."/>
            <person name="Andrzejewski T.M."/>
            <person name="Davidsen T.M."/>
            <person name="Wayne K.J."/>
            <person name="Tettelin H."/>
            <person name="Glass J.I."/>
            <person name="Rusch D."/>
            <person name="Podicherti R."/>
            <person name="Tsui H.-C.T."/>
            <person name="Winkler M.E."/>
        </authorList>
    </citation>
    <scope>NUCLEOTIDE SEQUENCE</scope>
</reference>
<sequence>MKIRPLFFRVIIGVILVPATLFAHHNFRAEFDSDQPIKVTGKVTKVEWTNPHARFYVNVEDDTGEIVNWDFELASPNILFRRGWKRDSLKPGDVVTVTALRARNSPYVANTGTVTLGDGQRVFSTLTSPRE</sequence>